<accession>A0A1G9EM11</accession>
<feature type="transmembrane region" description="Helical" evidence="1">
    <location>
        <begin position="20"/>
        <end position="42"/>
    </location>
</feature>
<evidence type="ECO:0000256" key="1">
    <source>
        <dbReference type="SAM" id="Phobius"/>
    </source>
</evidence>
<dbReference type="EMBL" id="FNFM01000012">
    <property type="protein sequence ID" value="SDK77139.1"/>
    <property type="molecule type" value="Genomic_DNA"/>
</dbReference>
<evidence type="ECO:0000313" key="3">
    <source>
        <dbReference type="Proteomes" id="UP000199213"/>
    </source>
</evidence>
<feature type="transmembrane region" description="Helical" evidence="1">
    <location>
        <begin position="54"/>
        <end position="73"/>
    </location>
</feature>
<keyword evidence="1" id="KW-0472">Membrane</keyword>
<gene>
    <name evidence="2" type="ORF">SAMN04487820_112138</name>
</gene>
<reference evidence="3" key="1">
    <citation type="submission" date="2016-10" db="EMBL/GenBank/DDBJ databases">
        <authorList>
            <person name="Varghese N."/>
            <person name="Submissions S."/>
        </authorList>
    </citation>
    <scope>NUCLEOTIDE SEQUENCE [LARGE SCALE GENOMIC DNA]</scope>
    <source>
        <strain evidence="3">DSM 45460</strain>
    </source>
</reference>
<protein>
    <submittedName>
        <fullName evidence="2">Uncharacterized protein</fullName>
    </submittedName>
</protein>
<dbReference type="Proteomes" id="UP000199213">
    <property type="component" value="Unassembled WGS sequence"/>
</dbReference>
<evidence type="ECO:0000313" key="2">
    <source>
        <dbReference type="EMBL" id="SDK77139.1"/>
    </source>
</evidence>
<keyword evidence="1" id="KW-0812">Transmembrane</keyword>
<sequence length="96" mass="10598">MQRYVPPDIPVKVSSRTAWWLFVTCIVLGGLSGLIAAVYLAVPYVTGRIPSGSFLMTSLLNTATFGLLIYPFWSAYRRALRQEAERAERAANSTGD</sequence>
<proteinExistence type="predicted"/>
<keyword evidence="3" id="KW-1185">Reference proteome</keyword>
<keyword evidence="1" id="KW-1133">Transmembrane helix</keyword>
<organism evidence="2 3">
    <name type="scientific">Actinopolyspora mzabensis</name>
    <dbReference type="NCBI Taxonomy" id="995066"/>
    <lineage>
        <taxon>Bacteria</taxon>
        <taxon>Bacillati</taxon>
        <taxon>Actinomycetota</taxon>
        <taxon>Actinomycetes</taxon>
        <taxon>Actinopolysporales</taxon>
        <taxon>Actinopolysporaceae</taxon>
        <taxon>Actinopolyspora</taxon>
    </lineage>
</organism>
<dbReference type="AlphaFoldDB" id="A0A1G9EM11"/>
<name>A0A1G9EM11_ACTMZ</name>